<dbReference type="EMBL" id="JAJHUN010000001">
    <property type="protein sequence ID" value="KAJ4163805.1"/>
    <property type="molecule type" value="Genomic_DNA"/>
</dbReference>
<gene>
    <name evidence="2" type="ORF">LMH87_005510</name>
</gene>
<reference evidence="2" key="1">
    <citation type="journal article" date="2023" name="Access Microbiol">
        <title>De-novo genome assembly for Akanthomyces muscarius, a biocontrol agent of insect agricultural pests.</title>
        <authorList>
            <person name="Erdos Z."/>
            <person name="Studholme D.J."/>
            <person name="Raymond B."/>
            <person name="Sharma M."/>
        </authorList>
    </citation>
    <scope>NUCLEOTIDE SEQUENCE</scope>
    <source>
        <strain evidence="2">Ve6</strain>
    </source>
</reference>
<comment type="caution">
    <text evidence="2">The sequence shown here is derived from an EMBL/GenBank/DDBJ whole genome shotgun (WGS) entry which is preliminary data.</text>
</comment>
<evidence type="ECO:0000256" key="1">
    <source>
        <dbReference type="SAM" id="MobiDB-lite"/>
    </source>
</evidence>
<dbReference type="KEGG" id="amus:LMH87_005510"/>
<organism evidence="2 3">
    <name type="scientific">Akanthomyces muscarius</name>
    <name type="common">Entomopathogenic fungus</name>
    <name type="synonym">Lecanicillium muscarium</name>
    <dbReference type="NCBI Taxonomy" id="2231603"/>
    <lineage>
        <taxon>Eukaryota</taxon>
        <taxon>Fungi</taxon>
        <taxon>Dikarya</taxon>
        <taxon>Ascomycota</taxon>
        <taxon>Pezizomycotina</taxon>
        <taxon>Sordariomycetes</taxon>
        <taxon>Hypocreomycetidae</taxon>
        <taxon>Hypocreales</taxon>
        <taxon>Cordycipitaceae</taxon>
        <taxon>Akanthomyces</taxon>
    </lineage>
</organism>
<protein>
    <recommendedName>
        <fullName evidence="4">Mitochondrial ATPase complex subunit ATP10</fullName>
    </recommendedName>
</protein>
<feature type="region of interest" description="Disordered" evidence="1">
    <location>
        <begin position="87"/>
        <end position="113"/>
    </location>
</feature>
<dbReference type="GeneID" id="80892669"/>
<evidence type="ECO:0000313" key="3">
    <source>
        <dbReference type="Proteomes" id="UP001144673"/>
    </source>
</evidence>
<feature type="region of interest" description="Disordered" evidence="1">
    <location>
        <begin position="337"/>
        <end position="359"/>
    </location>
</feature>
<keyword evidence="3" id="KW-1185">Reference proteome</keyword>
<dbReference type="GO" id="GO:0033615">
    <property type="term" value="P:mitochondrial proton-transporting ATP synthase complex assembly"/>
    <property type="evidence" value="ECO:0007669"/>
    <property type="project" value="TreeGrafter"/>
</dbReference>
<evidence type="ECO:0000313" key="2">
    <source>
        <dbReference type="EMBL" id="KAJ4163805.1"/>
    </source>
</evidence>
<sequence length="376" mass="42253">MSSRRIGLATARSLTRRIPQQLAASPSLCARCQWHRSFTATAAPLAARPEKPAAGASMDPQAEIAGPAIEAPRSYGKRFDGVFTPKPLPRPIGMPLPPRPGENTGIDSRTREQRKKDFADWDKHLARRKELTAQLSRPYFRDWNNLKYHDGKSFIAPPRLFKAEFSLFFPNLYGQTILKTDKEPRDTTPLLAGKASIVSVFSSQWAESQADSFTAAKANPQLQAILKQHGGGSGGDGLAQVVRVNYEDNAGKAWLVRLFMGSLRRRFPEHEWDKYFLVRRGITDHIRECIGLLNTKVGYTYLVDQHCRVRWAASGNSNPEEMEGLNRGLVRLRACPGEKSHEGSRREARNRQGRGININPQHVKKGIVHYIRNNPK</sequence>
<dbReference type="GO" id="GO:0005743">
    <property type="term" value="C:mitochondrial inner membrane"/>
    <property type="evidence" value="ECO:0007669"/>
    <property type="project" value="TreeGrafter"/>
</dbReference>
<proteinExistence type="predicted"/>
<dbReference type="Pfam" id="PF05176">
    <property type="entry name" value="ATP-synt_10"/>
    <property type="match status" value="1"/>
</dbReference>
<dbReference type="RefSeq" id="XP_056058720.1">
    <property type="nucleotide sequence ID" value="XM_056203242.1"/>
</dbReference>
<accession>A0A9W8QMN8</accession>
<feature type="compositionally biased region" description="Basic and acidic residues" evidence="1">
    <location>
        <begin position="337"/>
        <end position="350"/>
    </location>
</feature>
<dbReference type="InterPro" id="IPR007849">
    <property type="entry name" value="ATP10"/>
</dbReference>
<dbReference type="PANTHER" id="PTHR28106">
    <property type="entry name" value="MITOCHONDRIAL ATPASE COMPLEX SUBUNIT ATP10"/>
    <property type="match status" value="1"/>
</dbReference>
<name>A0A9W8QMN8_AKAMU</name>
<dbReference type="Proteomes" id="UP001144673">
    <property type="component" value="Chromosome 1"/>
</dbReference>
<dbReference type="AlphaFoldDB" id="A0A9W8QMN8"/>
<feature type="compositionally biased region" description="Pro residues" evidence="1">
    <location>
        <begin position="87"/>
        <end position="100"/>
    </location>
</feature>
<evidence type="ECO:0008006" key="4">
    <source>
        <dbReference type="Google" id="ProtNLM"/>
    </source>
</evidence>
<dbReference type="PANTHER" id="PTHR28106:SF1">
    <property type="entry name" value="MITOCHONDRIAL ATPASE COMPLEX SUBUNIT ATP10"/>
    <property type="match status" value="1"/>
</dbReference>